<name>A0ABT1MGB1_9BACT</name>
<evidence type="ECO:0000256" key="1">
    <source>
        <dbReference type="ARBA" id="ARBA00023015"/>
    </source>
</evidence>
<gene>
    <name evidence="6" type="ORF">NMU02_06140</name>
</gene>
<evidence type="ECO:0000256" key="3">
    <source>
        <dbReference type="ARBA" id="ARBA00023163"/>
    </source>
</evidence>
<proteinExistence type="predicted"/>
<evidence type="ECO:0000313" key="7">
    <source>
        <dbReference type="Proteomes" id="UP001205603"/>
    </source>
</evidence>
<dbReference type="PROSITE" id="PS50977">
    <property type="entry name" value="HTH_TETR_2"/>
    <property type="match status" value="1"/>
</dbReference>
<accession>A0ABT1MGB1</accession>
<organism evidence="6 7">
    <name type="scientific">Coprobacter tertius</name>
    <dbReference type="NCBI Taxonomy" id="2944915"/>
    <lineage>
        <taxon>Bacteria</taxon>
        <taxon>Pseudomonadati</taxon>
        <taxon>Bacteroidota</taxon>
        <taxon>Bacteroidia</taxon>
        <taxon>Bacteroidales</taxon>
        <taxon>Barnesiellaceae</taxon>
        <taxon>Coprobacter</taxon>
    </lineage>
</organism>
<evidence type="ECO:0000256" key="2">
    <source>
        <dbReference type="ARBA" id="ARBA00023125"/>
    </source>
</evidence>
<dbReference type="InterPro" id="IPR001647">
    <property type="entry name" value="HTH_TetR"/>
</dbReference>
<evidence type="ECO:0000313" key="6">
    <source>
        <dbReference type="EMBL" id="MCP9611667.1"/>
    </source>
</evidence>
<comment type="caution">
    <text evidence="6">The sequence shown here is derived from an EMBL/GenBank/DDBJ whole genome shotgun (WGS) entry which is preliminary data.</text>
</comment>
<feature type="DNA-binding region" description="H-T-H motif" evidence="4">
    <location>
        <begin position="26"/>
        <end position="45"/>
    </location>
</feature>
<protein>
    <submittedName>
        <fullName evidence="6">TetR/AcrR family transcriptional regulator</fullName>
    </submittedName>
</protein>
<sequence length="205" mass="23923">MNVELKERVIAKASLLFVRNGIKSVTMDYIAAQMGISKRTLYENFKDKDELLLETIRYMNRQAEKETLAIAEKSVNSMDLLLRVYQHIGKKLRNTNRNYFTDVKRYHPKIAVLFEEERTERIKNAHILMKQGMAEGLIRPDLKIEIVSMLMIAQLDSLKNTDDLDISRFSFTDIFETMFMNFIRGIATPKGVAFIEEFIAKKMKD</sequence>
<dbReference type="InterPro" id="IPR036271">
    <property type="entry name" value="Tet_transcr_reg_TetR-rel_C_sf"/>
</dbReference>
<evidence type="ECO:0000259" key="5">
    <source>
        <dbReference type="PROSITE" id="PS50977"/>
    </source>
</evidence>
<keyword evidence="7" id="KW-1185">Reference proteome</keyword>
<dbReference type="PANTHER" id="PTHR47506">
    <property type="entry name" value="TRANSCRIPTIONAL REGULATORY PROTEIN"/>
    <property type="match status" value="1"/>
</dbReference>
<dbReference type="SUPFAM" id="SSF46689">
    <property type="entry name" value="Homeodomain-like"/>
    <property type="match status" value="1"/>
</dbReference>
<dbReference type="Gene3D" id="1.10.10.60">
    <property type="entry name" value="Homeodomain-like"/>
    <property type="match status" value="1"/>
</dbReference>
<evidence type="ECO:0000256" key="4">
    <source>
        <dbReference type="PROSITE-ProRule" id="PRU00335"/>
    </source>
</evidence>
<dbReference type="Pfam" id="PF00440">
    <property type="entry name" value="TetR_N"/>
    <property type="match status" value="1"/>
</dbReference>
<dbReference type="RefSeq" id="WP_255026620.1">
    <property type="nucleotide sequence ID" value="NZ_JANDHW010000005.1"/>
</dbReference>
<reference evidence="6 7" key="1">
    <citation type="submission" date="2022-07" db="EMBL/GenBank/DDBJ databases">
        <title>Fecal culturing of patients with breast cancer.</title>
        <authorList>
            <person name="Teng N.M.Y."/>
            <person name="Kiu R."/>
            <person name="Evans R."/>
            <person name="Baker D.J."/>
            <person name="Zenner C."/>
            <person name="Robinson S.D."/>
            <person name="Hall L.J."/>
        </authorList>
    </citation>
    <scope>NUCLEOTIDE SEQUENCE [LARGE SCALE GENOMIC DNA]</scope>
    <source>
        <strain evidence="6 7">LH1063</strain>
    </source>
</reference>
<keyword evidence="2 4" id="KW-0238">DNA-binding</keyword>
<dbReference type="Gene3D" id="1.10.357.10">
    <property type="entry name" value="Tetracycline Repressor, domain 2"/>
    <property type="match status" value="1"/>
</dbReference>
<keyword evidence="3" id="KW-0804">Transcription</keyword>
<dbReference type="PANTHER" id="PTHR47506:SF3">
    <property type="entry name" value="HTH-TYPE TRANSCRIPTIONAL REGULATOR LMRA"/>
    <property type="match status" value="1"/>
</dbReference>
<dbReference type="Proteomes" id="UP001205603">
    <property type="component" value="Unassembled WGS sequence"/>
</dbReference>
<dbReference type="EMBL" id="JANDHW010000005">
    <property type="protein sequence ID" value="MCP9611667.1"/>
    <property type="molecule type" value="Genomic_DNA"/>
</dbReference>
<feature type="domain" description="HTH tetR-type" evidence="5">
    <location>
        <begin position="3"/>
        <end position="63"/>
    </location>
</feature>
<keyword evidence="1" id="KW-0805">Transcription regulation</keyword>
<dbReference type="PRINTS" id="PR00455">
    <property type="entry name" value="HTHTETR"/>
</dbReference>
<dbReference type="InterPro" id="IPR009057">
    <property type="entry name" value="Homeodomain-like_sf"/>
</dbReference>
<dbReference type="SUPFAM" id="SSF48498">
    <property type="entry name" value="Tetracyclin repressor-like, C-terminal domain"/>
    <property type="match status" value="1"/>
</dbReference>